<sequence length="126" mass="14677">MIGRNIYLLRKEKGITLSELAERANVAKSYLSNIERSINKNPSVQFVEKIAQVLCVDVKTIIDGEKVESEKIDKEWIDLITQMKKSGIKKEHIQEYKTLIEFIKWKNDQTDETKTCCLEGKHEYTN</sequence>
<dbReference type="InterPro" id="IPR001387">
    <property type="entry name" value="Cro/C1-type_HTH"/>
</dbReference>
<dbReference type="PROSITE" id="PS50943">
    <property type="entry name" value="HTH_CROC1"/>
    <property type="match status" value="1"/>
</dbReference>
<evidence type="ECO:0000313" key="4">
    <source>
        <dbReference type="EMBL" id="WVX80908.1"/>
    </source>
</evidence>
<dbReference type="PANTHER" id="PTHR46797:SF13">
    <property type="entry name" value="HTH-TYPE TRANSCRIPTIONAL REGULATOR SINR"/>
    <property type="match status" value="1"/>
</dbReference>
<name>A0ABZ2CBN2_9BACI</name>
<dbReference type="InterPro" id="IPR010982">
    <property type="entry name" value="Lambda_DNA-bd_dom_sf"/>
</dbReference>
<dbReference type="SMART" id="SM00530">
    <property type="entry name" value="HTH_XRE"/>
    <property type="match status" value="1"/>
</dbReference>
<evidence type="ECO:0000259" key="3">
    <source>
        <dbReference type="PROSITE" id="PS51500"/>
    </source>
</evidence>
<evidence type="ECO:0000259" key="2">
    <source>
        <dbReference type="PROSITE" id="PS50943"/>
    </source>
</evidence>
<proteinExistence type="predicted"/>
<dbReference type="InterPro" id="IPR010981">
    <property type="entry name" value="SinR/SinI_dimer_dom"/>
</dbReference>
<dbReference type="SUPFAM" id="SSF47406">
    <property type="entry name" value="SinR repressor dimerisation domain-like"/>
    <property type="match status" value="1"/>
</dbReference>
<protein>
    <submittedName>
        <fullName evidence="4">Helix-turn-helix domain-containing protein</fullName>
    </submittedName>
</protein>
<feature type="domain" description="Sin" evidence="3">
    <location>
        <begin position="63"/>
        <end position="101"/>
    </location>
</feature>
<dbReference type="PANTHER" id="PTHR46797">
    <property type="entry name" value="HTH-TYPE TRANSCRIPTIONAL REGULATOR"/>
    <property type="match status" value="1"/>
</dbReference>
<dbReference type="RefSeq" id="WP_338449838.1">
    <property type="nucleotide sequence ID" value="NZ_CP137640.1"/>
</dbReference>
<dbReference type="CDD" id="cd00093">
    <property type="entry name" value="HTH_XRE"/>
    <property type="match status" value="1"/>
</dbReference>
<dbReference type="InterPro" id="IPR050807">
    <property type="entry name" value="TransReg_Diox_bact_type"/>
</dbReference>
<reference evidence="4 5" key="1">
    <citation type="submission" date="2023-10" db="EMBL/GenBank/DDBJ databases">
        <title>Niallia locisalis sp.nov. isolated from a salt pond sample.</title>
        <authorList>
            <person name="Li X.-J."/>
            <person name="Dong L."/>
        </authorList>
    </citation>
    <scope>NUCLEOTIDE SEQUENCE [LARGE SCALE GENOMIC DNA]</scope>
    <source>
        <strain evidence="4 5">DSM 29761</strain>
    </source>
</reference>
<keyword evidence="1" id="KW-0238">DNA-binding</keyword>
<dbReference type="EMBL" id="CP137640">
    <property type="protein sequence ID" value="WVX80908.1"/>
    <property type="molecule type" value="Genomic_DNA"/>
</dbReference>
<dbReference type="Pfam" id="PF01381">
    <property type="entry name" value="HTH_3"/>
    <property type="match status" value="1"/>
</dbReference>
<feature type="domain" description="HTH cro/C1-type" evidence="2">
    <location>
        <begin position="6"/>
        <end position="61"/>
    </location>
</feature>
<gene>
    <name evidence="4" type="ORF">R4Z09_27440</name>
</gene>
<dbReference type="SUPFAM" id="SSF47413">
    <property type="entry name" value="lambda repressor-like DNA-binding domains"/>
    <property type="match status" value="1"/>
</dbReference>
<evidence type="ECO:0000256" key="1">
    <source>
        <dbReference type="ARBA" id="ARBA00023125"/>
    </source>
</evidence>
<evidence type="ECO:0000313" key="5">
    <source>
        <dbReference type="Proteomes" id="UP001357223"/>
    </source>
</evidence>
<dbReference type="Proteomes" id="UP001357223">
    <property type="component" value="Chromosome"/>
</dbReference>
<keyword evidence="5" id="KW-1185">Reference proteome</keyword>
<dbReference type="InterPro" id="IPR036281">
    <property type="entry name" value="SinR/SinI_dimer_dom_sf"/>
</dbReference>
<organism evidence="4 5">
    <name type="scientific">Niallia oryzisoli</name>
    <dbReference type="NCBI Taxonomy" id="1737571"/>
    <lineage>
        <taxon>Bacteria</taxon>
        <taxon>Bacillati</taxon>
        <taxon>Bacillota</taxon>
        <taxon>Bacilli</taxon>
        <taxon>Bacillales</taxon>
        <taxon>Bacillaceae</taxon>
        <taxon>Niallia</taxon>
    </lineage>
</organism>
<dbReference type="PROSITE" id="PS51500">
    <property type="entry name" value="SIN"/>
    <property type="match status" value="1"/>
</dbReference>
<dbReference type="Gene3D" id="1.10.260.40">
    <property type="entry name" value="lambda repressor-like DNA-binding domains"/>
    <property type="match status" value="1"/>
</dbReference>
<accession>A0ABZ2CBN2</accession>